<dbReference type="SUPFAM" id="SSF46785">
    <property type="entry name" value="Winged helix' DNA-binding domain"/>
    <property type="match status" value="1"/>
</dbReference>
<dbReference type="PANTHER" id="PTHR30126:SF40">
    <property type="entry name" value="HTH-TYPE TRANSCRIPTIONAL REGULATOR GLTR"/>
    <property type="match status" value="1"/>
</dbReference>
<dbReference type="GO" id="GO:0003700">
    <property type="term" value="F:DNA-binding transcription factor activity"/>
    <property type="evidence" value="ECO:0007669"/>
    <property type="project" value="InterPro"/>
</dbReference>
<evidence type="ECO:0000256" key="3">
    <source>
        <dbReference type="ARBA" id="ARBA00023125"/>
    </source>
</evidence>
<dbReference type="CDD" id="cd05466">
    <property type="entry name" value="PBP2_LTTR_substrate"/>
    <property type="match status" value="1"/>
</dbReference>
<dbReference type="PRINTS" id="PR00039">
    <property type="entry name" value="HTHLYSR"/>
</dbReference>
<gene>
    <name evidence="6" type="ORF">HMPREF1090_01860</name>
</gene>
<evidence type="ECO:0000256" key="1">
    <source>
        <dbReference type="ARBA" id="ARBA00009437"/>
    </source>
</evidence>
<dbReference type="HOGENOM" id="CLU_945615_0_0_9"/>
<dbReference type="InterPro" id="IPR036388">
    <property type="entry name" value="WH-like_DNA-bd_sf"/>
</dbReference>
<protein>
    <recommendedName>
        <fullName evidence="5">HTH lysR-type domain-containing protein</fullName>
    </recommendedName>
</protein>
<evidence type="ECO:0000256" key="2">
    <source>
        <dbReference type="ARBA" id="ARBA00023015"/>
    </source>
</evidence>
<evidence type="ECO:0000256" key="4">
    <source>
        <dbReference type="ARBA" id="ARBA00023163"/>
    </source>
</evidence>
<dbReference type="PANTHER" id="PTHR30126">
    <property type="entry name" value="HTH-TYPE TRANSCRIPTIONAL REGULATOR"/>
    <property type="match status" value="1"/>
</dbReference>
<dbReference type="Gene3D" id="3.40.190.10">
    <property type="entry name" value="Periplasmic binding protein-like II"/>
    <property type="match status" value="2"/>
</dbReference>
<dbReference type="InterPro" id="IPR005119">
    <property type="entry name" value="LysR_subst-bd"/>
</dbReference>
<dbReference type="RefSeq" id="WP_002595569.1">
    <property type="nucleotide sequence ID" value="NZ_KB851018.1"/>
</dbReference>
<keyword evidence="3" id="KW-0238">DNA-binding</keyword>
<dbReference type="PROSITE" id="PS50931">
    <property type="entry name" value="HTH_LYSR"/>
    <property type="match status" value="1"/>
</dbReference>
<dbReference type="PATRIC" id="fig|999408.3.peg.2005"/>
<reference evidence="6 7" key="1">
    <citation type="submission" date="2013-01" db="EMBL/GenBank/DDBJ databases">
        <title>The Genome Sequence of Clostridium clostridioforme 90A8.</title>
        <authorList>
            <consortium name="The Broad Institute Genome Sequencing Platform"/>
            <person name="Earl A."/>
            <person name="Ward D."/>
            <person name="Feldgarden M."/>
            <person name="Gevers D."/>
            <person name="Courvalin P."/>
            <person name="Lambert T."/>
            <person name="Walker B."/>
            <person name="Young S.K."/>
            <person name="Zeng Q."/>
            <person name="Gargeya S."/>
            <person name="Fitzgerald M."/>
            <person name="Haas B."/>
            <person name="Abouelleil A."/>
            <person name="Alvarado L."/>
            <person name="Arachchi H.M."/>
            <person name="Berlin A.M."/>
            <person name="Chapman S.B."/>
            <person name="Dewar J."/>
            <person name="Goldberg J."/>
            <person name="Griggs A."/>
            <person name="Gujja S."/>
            <person name="Hansen M."/>
            <person name="Howarth C."/>
            <person name="Imamovic A."/>
            <person name="Larimer J."/>
            <person name="McCowan C."/>
            <person name="Murphy C."/>
            <person name="Neiman D."/>
            <person name="Pearson M."/>
            <person name="Priest M."/>
            <person name="Roberts A."/>
            <person name="Saif S."/>
            <person name="Shea T."/>
            <person name="Sisk P."/>
            <person name="Sykes S."/>
            <person name="Wortman J."/>
            <person name="Nusbaum C."/>
            <person name="Birren B."/>
        </authorList>
    </citation>
    <scope>NUCLEOTIDE SEQUENCE [LARGE SCALE GENOMIC DNA]</scope>
    <source>
        <strain evidence="6 7">90A8</strain>
    </source>
</reference>
<dbReference type="AlphaFoldDB" id="A0A0E2HCD0"/>
<dbReference type="Pfam" id="PF00126">
    <property type="entry name" value="HTH_1"/>
    <property type="match status" value="1"/>
</dbReference>
<feature type="domain" description="HTH lysR-type" evidence="5">
    <location>
        <begin position="4"/>
        <end position="61"/>
    </location>
</feature>
<organism evidence="6 7">
    <name type="scientific">[Clostridium] clostridioforme 90A8</name>
    <dbReference type="NCBI Taxonomy" id="999408"/>
    <lineage>
        <taxon>Bacteria</taxon>
        <taxon>Bacillati</taxon>
        <taxon>Bacillota</taxon>
        <taxon>Clostridia</taxon>
        <taxon>Lachnospirales</taxon>
        <taxon>Lachnospiraceae</taxon>
        <taxon>Enterocloster</taxon>
    </lineage>
</organism>
<comment type="caution">
    <text evidence="6">The sequence shown here is derived from an EMBL/GenBank/DDBJ whole genome shotgun (WGS) entry which is preliminary data.</text>
</comment>
<dbReference type="EMBL" id="AGYR01000014">
    <property type="protein sequence ID" value="ENZ17560.1"/>
    <property type="molecule type" value="Genomic_DNA"/>
</dbReference>
<keyword evidence="4" id="KW-0804">Transcription</keyword>
<evidence type="ECO:0000259" key="5">
    <source>
        <dbReference type="PROSITE" id="PS50931"/>
    </source>
</evidence>
<keyword evidence="2" id="KW-0805">Transcription regulation</keyword>
<proteinExistence type="inferred from homology"/>
<dbReference type="Gene3D" id="1.10.10.10">
    <property type="entry name" value="Winged helix-like DNA-binding domain superfamily/Winged helix DNA-binding domain"/>
    <property type="match status" value="1"/>
</dbReference>
<dbReference type="Proteomes" id="UP000013085">
    <property type="component" value="Unassembled WGS sequence"/>
</dbReference>
<dbReference type="GO" id="GO:0000976">
    <property type="term" value="F:transcription cis-regulatory region binding"/>
    <property type="evidence" value="ECO:0007669"/>
    <property type="project" value="TreeGrafter"/>
</dbReference>
<evidence type="ECO:0000313" key="7">
    <source>
        <dbReference type="Proteomes" id="UP000013085"/>
    </source>
</evidence>
<comment type="similarity">
    <text evidence="1">Belongs to the LysR transcriptional regulatory family.</text>
</comment>
<accession>A0A0E2HCD0</accession>
<evidence type="ECO:0000313" key="6">
    <source>
        <dbReference type="EMBL" id="ENZ17560.1"/>
    </source>
</evidence>
<dbReference type="InterPro" id="IPR000847">
    <property type="entry name" value="LysR_HTH_N"/>
</dbReference>
<dbReference type="InterPro" id="IPR036390">
    <property type="entry name" value="WH_DNA-bd_sf"/>
</dbReference>
<dbReference type="Pfam" id="PF03466">
    <property type="entry name" value="LysR_substrate"/>
    <property type="match status" value="1"/>
</dbReference>
<sequence>MNNISLQQILYFKIAMKCSSFSQAAKLAYTTQSTISKNIAALEKIIGEPLFSRQKKGIMPTQRAILLNLELTEIYDKLDLLLNDSHQSKQERVSIGFCQSIDFSSSIPEFFSLFRRENYIPTAVIKLQCCENTDVVNGVLDGSIDLGFILSDTNISNPNIKLHTIISTEPQIFFSVNSPLNKNGLTINDFADYPIVTTKYLIEKNDYRMINLLPFTPKGIEIVKSYDDIPIYLATGLYITLLRPYVNLANNKNIMSYKLPDSYQYRQGITMIWFNHNKNKYLKRILSILYRTDEQNESNRNTKRKKPRNLIK</sequence>
<name>A0A0E2HCD0_9FIRM</name>
<dbReference type="SUPFAM" id="SSF53850">
    <property type="entry name" value="Periplasmic binding protein-like II"/>
    <property type="match status" value="1"/>
</dbReference>